<sequence length="64" mass="6647">MDTLKPKVKVKAAHKDAPTAGRCEVGPAQSRVANPYAMSPQAAAKAVLRAGIVTAGGKLTRVYK</sequence>
<protein>
    <submittedName>
        <fullName evidence="2">Uncharacterized protein</fullName>
    </submittedName>
</protein>
<dbReference type="EMBL" id="FOTW01000017">
    <property type="protein sequence ID" value="SFM29965.1"/>
    <property type="molecule type" value="Genomic_DNA"/>
</dbReference>
<dbReference type="AlphaFoldDB" id="A0A1I4PRE3"/>
<organism evidence="2 3">
    <name type="scientific">Rugamonas rubra</name>
    <dbReference type="NCBI Taxonomy" id="758825"/>
    <lineage>
        <taxon>Bacteria</taxon>
        <taxon>Pseudomonadati</taxon>
        <taxon>Pseudomonadota</taxon>
        <taxon>Betaproteobacteria</taxon>
        <taxon>Burkholderiales</taxon>
        <taxon>Oxalobacteraceae</taxon>
        <taxon>Telluria group</taxon>
        <taxon>Rugamonas</taxon>
    </lineage>
</organism>
<accession>A0A1I4PRE3</accession>
<evidence type="ECO:0000313" key="2">
    <source>
        <dbReference type="EMBL" id="SFM29965.1"/>
    </source>
</evidence>
<keyword evidence="3" id="KW-1185">Reference proteome</keyword>
<feature type="compositionally biased region" description="Basic residues" evidence="1">
    <location>
        <begin position="1"/>
        <end position="12"/>
    </location>
</feature>
<feature type="region of interest" description="Disordered" evidence="1">
    <location>
        <begin position="1"/>
        <end position="23"/>
    </location>
</feature>
<reference evidence="2 3" key="1">
    <citation type="submission" date="2016-10" db="EMBL/GenBank/DDBJ databases">
        <authorList>
            <person name="de Groot N.N."/>
        </authorList>
    </citation>
    <scope>NUCLEOTIDE SEQUENCE [LARGE SCALE GENOMIC DNA]</scope>
    <source>
        <strain evidence="2 3">ATCC 43154</strain>
    </source>
</reference>
<proteinExistence type="predicted"/>
<dbReference type="Proteomes" id="UP000199470">
    <property type="component" value="Unassembled WGS sequence"/>
</dbReference>
<name>A0A1I4PRE3_9BURK</name>
<evidence type="ECO:0000256" key="1">
    <source>
        <dbReference type="SAM" id="MobiDB-lite"/>
    </source>
</evidence>
<evidence type="ECO:0000313" key="3">
    <source>
        <dbReference type="Proteomes" id="UP000199470"/>
    </source>
</evidence>
<gene>
    <name evidence="2" type="ORF">SAMN02982985_03532</name>
</gene>